<sequence length="113" mass="12716">MQLLTDWEEYLGLPECNVGGNTFDERRAAAAEKYHRKGGVQLWSIEATLAFYGITVIVYEHWPHHCLRGCDYPLWPDEYRLTVIIDGSSADANAAQCLLSKLALGGIQYIVEV</sequence>
<name>K1JDT7_9GAMM</name>
<organism evidence="1 2">
    <name type="scientific">Aeromonas dhakensis</name>
    <dbReference type="NCBI Taxonomy" id="196024"/>
    <lineage>
        <taxon>Bacteria</taxon>
        <taxon>Pseudomonadati</taxon>
        <taxon>Pseudomonadota</taxon>
        <taxon>Gammaproteobacteria</taxon>
        <taxon>Aeromonadales</taxon>
        <taxon>Aeromonadaceae</taxon>
        <taxon>Aeromonas</taxon>
    </lineage>
</organism>
<dbReference type="HOGENOM" id="CLU_2128150_0_0_6"/>
<proteinExistence type="predicted"/>
<dbReference type="Proteomes" id="UP000005149">
    <property type="component" value="Unassembled WGS sequence"/>
</dbReference>
<comment type="caution">
    <text evidence="1">The sequence shown here is derived from an EMBL/GenBank/DDBJ whole genome shotgun (WGS) entry which is preliminary data.</text>
</comment>
<dbReference type="InterPro" id="IPR018755">
    <property type="entry name" value="Phage_Mu_Gp48"/>
</dbReference>
<evidence type="ECO:0000313" key="1">
    <source>
        <dbReference type="EMBL" id="EKB28306.1"/>
    </source>
</evidence>
<evidence type="ECO:0000313" key="2">
    <source>
        <dbReference type="Proteomes" id="UP000005149"/>
    </source>
</evidence>
<dbReference type="PATRIC" id="fig|1073377.4.peg.1587"/>
<keyword evidence="2" id="KW-1185">Reference proteome</keyword>
<dbReference type="Pfam" id="PF10076">
    <property type="entry name" value="Phage_Mu_Gp48"/>
    <property type="match status" value="1"/>
</dbReference>
<accession>K1JDT7</accession>
<reference evidence="1 2" key="1">
    <citation type="submission" date="2012-06" db="EMBL/GenBank/DDBJ databases">
        <title>The Genome Sequence of Aeromonas hydrophila SSU.</title>
        <authorList>
            <consortium name="The Broad Institute Genome Sequencing Platform"/>
            <person name="Earl A."/>
            <person name="Ward D."/>
            <person name="Feldgarden M."/>
            <person name="Gevers D."/>
            <person name="Chopra A."/>
            <person name="Walker B."/>
            <person name="Young S.K."/>
            <person name="Zeng Q."/>
            <person name="Gargeya S."/>
            <person name="Fitzgerald M."/>
            <person name="Haas B."/>
            <person name="Abouelleil A."/>
            <person name="Alvarado L."/>
            <person name="Arachchi H.M."/>
            <person name="Berlin A.M."/>
            <person name="Chapman S.B."/>
            <person name="Goldberg J."/>
            <person name="Griggs A."/>
            <person name="Gujja S."/>
            <person name="Hansen M."/>
            <person name="Howarth C."/>
            <person name="Imamovic A."/>
            <person name="Larimer J."/>
            <person name="McCowan C."/>
            <person name="Montmayeur A."/>
            <person name="Murphy C."/>
            <person name="Neiman D."/>
            <person name="Pearson M."/>
            <person name="Priest M."/>
            <person name="Roberts A."/>
            <person name="Saif S."/>
            <person name="Shea T."/>
            <person name="Sisk P."/>
            <person name="Sykes S."/>
            <person name="Wortman J."/>
            <person name="Nusbaum C."/>
            <person name="Birren B."/>
        </authorList>
    </citation>
    <scope>NUCLEOTIDE SEQUENCE [LARGE SCALE GENOMIC DNA]</scope>
    <source>
        <strain evidence="1 2">SSU</strain>
    </source>
</reference>
<dbReference type="EMBL" id="AGWR01000014">
    <property type="protein sequence ID" value="EKB28306.1"/>
    <property type="molecule type" value="Genomic_DNA"/>
</dbReference>
<protein>
    <submittedName>
        <fullName evidence="1">Uncharacterized protein</fullName>
    </submittedName>
</protein>
<gene>
    <name evidence="1" type="ORF">HMPREF1171_01540</name>
</gene>
<dbReference type="AlphaFoldDB" id="K1JDT7"/>